<dbReference type="InterPro" id="IPR005303">
    <property type="entry name" value="MOCOS_middle"/>
</dbReference>
<dbReference type="RefSeq" id="WP_121026719.1">
    <property type="nucleotide sequence ID" value="NZ_RCCE01000006.1"/>
</dbReference>
<name>A0A497VNR3_9RHOB</name>
<dbReference type="GO" id="GO:0030151">
    <property type="term" value="F:molybdenum ion binding"/>
    <property type="evidence" value="ECO:0007669"/>
    <property type="project" value="InterPro"/>
</dbReference>
<dbReference type="Proteomes" id="UP000269157">
    <property type="component" value="Unassembled WGS sequence"/>
</dbReference>
<dbReference type="PROSITE" id="PS51340">
    <property type="entry name" value="MOSC"/>
    <property type="match status" value="1"/>
</dbReference>
<dbReference type="EMBL" id="RCCE01000006">
    <property type="protein sequence ID" value="RLJ40706.1"/>
    <property type="molecule type" value="Genomic_DNA"/>
</dbReference>
<protein>
    <recommendedName>
        <fullName evidence="1">MOSC domain-containing protein</fullName>
    </recommendedName>
</protein>
<keyword evidence="3" id="KW-1185">Reference proteome</keyword>
<dbReference type="InterPro" id="IPR011037">
    <property type="entry name" value="Pyrv_Knase-like_insert_dom_sf"/>
</dbReference>
<dbReference type="SUPFAM" id="SSF50800">
    <property type="entry name" value="PK beta-barrel domain-like"/>
    <property type="match status" value="1"/>
</dbReference>
<accession>A0A497VNR3</accession>
<dbReference type="OrthoDB" id="581532at2"/>
<organism evidence="2 3">
    <name type="scientific">Litoreibacter meonggei</name>
    <dbReference type="NCBI Taxonomy" id="1049199"/>
    <lineage>
        <taxon>Bacteria</taxon>
        <taxon>Pseudomonadati</taxon>
        <taxon>Pseudomonadota</taxon>
        <taxon>Alphaproteobacteria</taxon>
        <taxon>Rhodobacterales</taxon>
        <taxon>Roseobacteraceae</taxon>
        <taxon>Litoreibacter</taxon>
    </lineage>
</organism>
<reference evidence="2 3" key="1">
    <citation type="submission" date="2018-10" db="EMBL/GenBank/DDBJ databases">
        <title>Genomic Encyclopedia of Archaeal and Bacterial Type Strains, Phase II (KMG-II): from individual species to whole genera.</title>
        <authorList>
            <person name="Goeker M."/>
        </authorList>
    </citation>
    <scope>NUCLEOTIDE SEQUENCE [LARGE SCALE GENOMIC DNA]</scope>
    <source>
        <strain evidence="2 3">DSM 29466</strain>
    </source>
</reference>
<proteinExistence type="predicted"/>
<comment type="caution">
    <text evidence="2">The sequence shown here is derived from an EMBL/GenBank/DDBJ whole genome shotgun (WGS) entry which is preliminary data.</text>
</comment>
<dbReference type="GO" id="GO:0003824">
    <property type="term" value="F:catalytic activity"/>
    <property type="evidence" value="ECO:0007669"/>
    <property type="project" value="InterPro"/>
</dbReference>
<dbReference type="Pfam" id="PF03473">
    <property type="entry name" value="MOSC"/>
    <property type="match status" value="1"/>
</dbReference>
<dbReference type="GO" id="GO:0030170">
    <property type="term" value="F:pyridoxal phosphate binding"/>
    <property type="evidence" value="ECO:0007669"/>
    <property type="project" value="InterPro"/>
</dbReference>
<sequence>MTAALAHIWRHPIKSHGREQLSEVTLQAGQTMPWDRTWAVTHEGARIDGSEWAHCSNFSRGAKAPQLMAINCDLDETTETVTLSHPARETIALHPERDAATLVEWVRPLMPEDRAQSAAIIRVAGRGMTDTPFPSISIANIATHRAVEGKLGKALSMQRWRANLWLDGLQAWEEFDWIGKTLHLGEIEVTIEERITRCLATTANPETGDRDADTLGALKTWGHQDFGVYGVVKNSGTIRCGDKAQII</sequence>
<dbReference type="InterPro" id="IPR005302">
    <property type="entry name" value="MoCF_Sase_C"/>
</dbReference>
<dbReference type="Pfam" id="PF03476">
    <property type="entry name" value="MOSC_N"/>
    <property type="match status" value="1"/>
</dbReference>
<dbReference type="AlphaFoldDB" id="A0A497VNR3"/>
<evidence type="ECO:0000313" key="2">
    <source>
        <dbReference type="EMBL" id="RLJ40706.1"/>
    </source>
</evidence>
<evidence type="ECO:0000313" key="3">
    <source>
        <dbReference type="Proteomes" id="UP000269157"/>
    </source>
</evidence>
<gene>
    <name evidence="2" type="ORF">BCF46_3276</name>
</gene>
<feature type="domain" description="MOSC" evidence="1">
    <location>
        <begin position="103"/>
        <end position="247"/>
    </location>
</feature>
<evidence type="ECO:0000259" key="1">
    <source>
        <dbReference type="PROSITE" id="PS51340"/>
    </source>
</evidence>